<evidence type="ECO:0008006" key="4">
    <source>
        <dbReference type="Google" id="ProtNLM"/>
    </source>
</evidence>
<evidence type="ECO:0000313" key="3">
    <source>
        <dbReference type="Proteomes" id="UP000218334"/>
    </source>
</evidence>
<evidence type="ECO:0000256" key="1">
    <source>
        <dbReference type="SAM" id="SignalP"/>
    </source>
</evidence>
<reference evidence="3" key="1">
    <citation type="journal article" date="2017" name="Nat. Ecol. Evol.">
        <title>Genome expansion and lineage-specific genetic innovations in the forest pathogenic fungi Armillaria.</title>
        <authorList>
            <person name="Sipos G."/>
            <person name="Prasanna A.N."/>
            <person name="Walter M.C."/>
            <person name="O'Connor E."/>
            <person name="Balint B."/>
            <person name="Krizsan K."/>
            <person name="Kiss B."/>
            <person name="Hess J."/>
            <person name="Varga T."/>
            <person name="Slot J."/>
            <person name="Riley R."/>
            <person name="Boka B."/>
            <person name="Rigling D."/>
            <person name="Barry K."/>
            <person name="Lee J."/>
            <person name="Mihaltcheva S."/>
            <person name="LaButti K."/>
            <person name="Lipzen A."/>
            <person name="Waldron R."/>
            <person name="Moloney N.M."/>
            <person name="Sperisen C."/>
            <person name="Kredics L."/>
            <person name="Vagvoelgyi C."/>
            <person name="Patrignani A."/>
            <person name="Fitzpatrick D."/>
            <person name="Nagy I."/>
            <person name="Doyle S."/>
            <person name="Anderson J.B."/>
            <person name="Grigoriev I.V."/>
            <person name="Gueldener U."/>
            <person name="Muensterkoetter M."/>
            <person name="Nagy L.G."/>
        </authorList>
    </citation>
    <scope>NUCLEOTIDE SEQUENCE [LARGE SCALE GENOMIC DNA]</scope>
    <source>
        <strain evidence="3">28-4</strain>
    </source>
</reference>
<protein>
    <recommendedName>
        <fullName evidence="4">Secreted protein</fullName>
    </recommendedName>
</protein>
<gene>
    <name evidence="2" type="ORF">ARMSODRAFT_946485</name>
</gene>
<sequence>MPFSVRFHLSLIVVVVDLGCYPAASPISRTNTRNPFQRQRQLAITPSPTVVNSLQLSPTAIPLPLPTPDEVLE</sequence>
<dbReference type="EMBL" id="KZ293415">
    <property type="protein sequence ID" value="PBK77642.1"/>
    <property type="molecule type" value="Genomic_DNA"/>
</dbReference>
<evidence type="ECO:0000313" key="2">
    <source>
        <dbReference type="EMBL" id="PBK77642.1"/>
    </source>
</evidence>
<keyword evidence="3" id="KW-1185">Reference proteome</keyword>
<dbReference type="AlphaFoldDB" id="A0A2H3CEJ8"/>
<feature type="chain" id="PRO_5013796441" description="Secreted protein" evidence="1">
    <location>
        <begin position="27"/>
        <end position="73"/>
    </location>
</feature>
<organism evidence="2 3">
    <name type="scientific">Armillaria solidipes</name>
    <dbReference type="NCBI Taxonomy" id="1076256"/>
    <lineage>
        <taxon>Eukaryota</taxon>
        <taxon>Fungi</taxon>
        <taxon>Dikarya</taxon>
        <taxon>Basidiomycota</taxon>
        <taxon>Agaricomycotina</taxon>
        <taxon>Agaricomycetes</taxon>
        <taxon>Agaricomycetidae</taxon>
        <taxon>Agaricales</taxon>
        <taxon>Marasmiineae</taxon>
        <taxon>Physalacriaceae</taxon>
        <taxon>Armillaria</taxon>
    </lineage>
</organism>
<accession>A0A2H3CEJ8</accession>
<feature type="signal peptide" evidence="1">
    <location>
        <begin position="1"/>
        <end position="26"/>
    </location>
</feature>
<name>A0A2H3CEJ8_9AGAR</name>
<dbReference type="Proteomes" id="UP000218334">
    <property type="component" value="Unassembled WGS sequence"/>
</dbReference>
<proteinExistence type="predicted"/>
<keyword evidence="1" id="KW-0732">Signal</keyword>